<evidence type="ECO:0000313" key="4">
    <source>
        <dbReference type="EMBL" id="OAN24173.1"/>
    </source>
</evidence>
<dbReference type="InterPro" id="IPR005318">
    <property type="entry name" value="OM_porin_bac"/>
</dbReference>
<reference evidence="7" key="2">
    <citation type="submission" date="2016-10" db="EMBL/GenBank/DDBJ databases">
        <authorList>
            <person name="de Groot N.N."/>
        </authorList>
    </citation>
    <scope>NUCLEOTIDE SEQUENCE [LARGE SCALE GENOMIC DNA]</scope>
    <source>
        <strain evidence="7">DSM 15758</strain>
    </source>
</reference>
<name>A0A178L5I8_9PSED</name>
<dbReference type="EMBL" id="FMWB01000029">
    <property type="protein sequence ID" value="SCZ48630.1"/>
    <property type="molecule type" value="Genomic_DNA"/>
</dbReference>
<dbReference type="GO" id="GO:0016020">
    <property type="term" value="C:membrane"/>
    <property type="evidence" value="ECO:0007669"/>
    <property type="project" value="InterPro"/>
</dbReference>
<protein>
    <submittedName>
        <fullName evidence="4 5">Porin</fullName>
    </submittedName>
</protein>
<evidence type="ECO:0000313" key="5">
    <source>
        <dbReference type="EMBL" id="SCZ48630.1"/>
    </source>
</evidence>
<dbReference type="PANTHER" id="PTHR34596:SF2">
    <property type="entry name" value="CHITOPORIN"/>
    <property type="match status" value="1"/>
</dbReference>
<comment type="caution">
    <text evidence="4">The sequence shown here is derived from an EMBL/GenBank/DDBJ whole genome shotgun (WGS) entry which is preliminary data.</text>
</comment>
<evidence type="ECO:0000256" key="1">
    <source>
        <dbReference type="ARBA" id="ARBA00009075"/>
    </source>
</evidence>
<dbReference type="InterPro" id="IPR023614">
    <property type="entry name" value="Porin_dom_sf"/>
</dbReference>
<gene>
    <name evidence="4" type="ORF">A4V15_24300</name>
    <name evidence="5" type="ORF">SAMN05216279_1295</name>
</gene>
<dbReference type="Pfam" id="PF03573">
    <property type="entry name" value="OprD"/>
    <property type="match status" value="1"/>
</dbReference>
<evidence type="ECO:0000256" key="3">
    <source>
        <dbReference type="ARBA" id="ARBA00022729"/>
    </source>
</evidence>
<evidence type="ECO:0000313" key="7">
    <source>
        <dbReference type="Proteomes" id="UP000183046"/>
    </source>
</evidence>
<reference evidence="4 6" key="1">
    <citation type="submission" date="2016-04" db="EMBL/GenBank/DDBJ databases">
        <title>Draft Genome Sequences of Staphylococcus capitis Strain H36, S. capitis Strain H65, S. cohnii Strain H62, S. hominis Strain H69, Mycobacterium iranicum Strain H39, Plantibacter sp. Strain H53, Pseudomonas oryzihabitans Strain H72, and Microbacterium sp. Strain H83, isolated from residential settings.</title>
        <authorList>
            <person name="Lymperopoulou D."/>
            <person name="Adams R.I."/>
            <person name="Lindow S."/>
            <person name="Coil D.A."/>
            <person name="Jospin G."/>
            <person name="Eisen J.A."/>
        </authorList>
    </citation>
    <scope>NUCLEOTIDE SEQUENCE [LARGE SCALE GENOMIC DNA]</scope>
    <source>
        <strain evidence="4 6">H72</strain>
    </source>
</reference>
<dbReference type="Proteomes" id="UP000078356">
    <property type="component" value="Unassembled WGS sequence"/>
</dbReference>
<evidence type="ECO:0000256" key="2">
    <source>
        <dbReference type="ARBA" id="ARBA00022448"/>
    </source>
</evidence>
<accession>A0A1G5PHS8</accession>
<comment type="similarity">
    <text evidence="1">Belongs to the outer membrane porin (Opr) (TC 1.B.25) family.</text>
</comment>
<keyword evidence="2" id="KW-0813">Transport</keyword>
<dbReference type="GO" id="GO:0015288">
    <property type="term" value="F:porin activity"/>
    <property type="evidence" value="ECO:0007669"/>
    <property type="project" value="TreeGrafter"/>
</dbReference>
<sequence>MQTNVIKTLIIPFIFIPQVVSANSASENSGGFLEDSSLSIMNRNYYFNRDFRKGQANSAGNGYSETWAHGLLAFYRSGYTQGTVGVGVDAVGLLGLRLDSGRGRTGQGGSVNLLPADANGDPTTEYSKLLGAVKLKFLDTEVKLGDVFPTTPVVHFGDSRLLPQSFKGITATNNSFDAITINGGRLHAMSQPQQSETGSDFVTFYAGQVKSSYLSYLGGEYKINEYLTSSLYTSKLDNSWRQYYFGSIASYPINDNLALTAGLNFYRSVDDGRKFLGEFSTNIWSVSSGIVAGAHSITMSYQQNNGDNDFDYLRQSDSIYLNNSIQYSDFNSPKEQSVLLRYDINLAQYGIPGLTLMARYGKGWNADYSNANSVYMRRDENGLPLQNQHRWERDIEARYVVQSGPAKDLSFRLRQATTRASKFESDLDEIRIITEYPLSLL</sequence>
<dbReference type="AlphaFoldDB" id="A0A178L5I8"/>
<reference evidence="5" key="3">
    <citation type="submission" date="2016-10" db="EMBL/GenBank/DDBJ databases">
        <authorList>
            <person name="Varghese N."/>
            <person name="Submissions S."/>
        </authorList>
    </citation>
    <scope>NUCLEOTIDE SEQUENCE</scope>
    <source>
        <strain evidence="5">DSM 15758</strain>
    </source>
</reference>
<accession>A0A178L5I8</accession>
<dbReference type="EMBL" id="LWCR01000062">
    <property type="protein sequence ID" value="OAN24173.1"/>
    <property type="molecule type" value="Genomic_DNA"/>
</dbReference>
<dbReference type="Proteomes" id="UP000183046">
    <property type="component" value="Unassembled WGS sequence"/>
</dbReference>
<evidence type="ECO:0000313" key="6">
    <source>
        <dbReference type="Proteomes" id="UP000078356"/>
    </source>
</evidence>
<organism evidence="4 6">
    <name type="scientific">Pseudomonas oryzihabitans</name>
    <dbReference type="NCBI Taxonomy" id="47885"/>
    <lineage>
        <taxon>Bacteria</taxon>
        <taxon>Pseudomonadati</taxon>
        <taxon>Pseudomonadota</taxon>
        <taxon>Gammaproteobacteria</taxon>
        <taxon>Pseudomonadales</taxon>
        <taxon>Pseudomonadaceae</taxon>
        <taxon>Pseudomonas</taxon>
    </lineage>
</organism>
<dbReference type="PANTHER" id="PTHR34596">
    <property type="entry name" value="CHITOPORIN"/>
    <property type="match status" value="1"/>
</dbReference>
<keyword evidence="3" id="KW-0732">Signal</keyword>
<dbReference type="Gene3D" id="2.40.160.10">
    <property type="entry name" value="Porin"/>
    <property type="match status" value="1"/>
</dbReference>
<proteinExistence type="inferred from homology"/>